<evidence type="ECO:0000256" key="3">
    <source>
        <dbReference type="ARBA" id="ARBA00030625"/>
    </source>
</evidence>
<feature type="domain" description="AAR2 C-terminal" evidence="4">
    <location>
        <begin position="205"/>
        <end position="351"/>
    </location>
</feature>
<protein>
    <recommendedName>
        <fullName evidence="2">Protein AAR2 homolog</fullName>
    </recommendedName>
    <alternativeName>
        <fullName evidence="3">AAR2 splicing factor homolog</fullName>
    </alternativeName>
</protein>
<dbReference type="PANTHER" id="PTHR12689">
    <property type="entry name" value="A1 CISTRON SPLICING FACTOR AAR2-RELATED"/>
    <property type="match status" value="1"/>
</dbReference>
<dbReference type="Proteomes" id="UP000078200">
    <property type="component" value="Unassembled WGS sequence"/>
</dbReference>
<dbReference type="CDD" id="cd13777">
    <property type="entry name" value="Aar2_N"/>
    <property type="match status" value="1"/>
</dbReference>
<dbReference type="InterPro" id="IPR038514">
    <property type="entry name" value="AAR2_C_sf"/>
</dbReference>
<dbReference type="AlphaFoldDB" id="A0A1A9V2S9"/>
<evidence type="ECO:0000256" key="2">
    <source>
        <dbReference type="ARBA" id="ARBA00016372"/>
    </source>
</evidence>
<evidence type="ECO:0000313" key="6">
    <source>
        <dbReference type="EnsemblMetazoa" id="GAUT023910-PA"/>
    </source>
</evidence>
<evidence type="ECO:0000313" key="7">
    <source>
        <dbReference type="Proteomes" id="UP000078200"/>
    </source>
</evidence>
<dbReference type="EnsemblMetazoa" id="GAUT023910-RA">
    <property type="protein sequence ID" value="GAUT023910-PA"/>
    <property type="gene ID" value="GAUT023910"/>
</dbReference>
<dbReference type="Gene3D" id="1.25.40.550">
    <property type="entry name" value="Aar2, C-terminal domain-like"/>
    <property type="match status" value="1"/>
</dbReference>
<accession>A0A1A9V2S9</accession>
<organism evidence="6 7">
    <name type="scientific">Glossina austeni</name>
    <name type="common">Savannah tsetse fly</name>
    <dbReference type="NCBI Taxonomy" id="7395"/>
    <lineage>
        <taxon>Eukaryota</taxon>
        <taxon>Metazoa</taxon>
        <taxon>Ecdysozoa</taxon>
        <taxon>Arthropoda</taxon>
        <taxon>Hexapoda</taxon>
        <taxon>Insecta</taxon>
        <taxon>Pterygota</taxon>
        <taxon>Neoptera</taxon>
        <taxon>Endopterygota</taxon>
        <taxon>Diptera</taxon>
        <taxon>Brachycera</taxon>
        <taxon>Muscomorpha</taxon>
        <taxon>Hippoboscoidea</taxon>
        <taxon>Glossinidae</taxon>
        <taxon>Glossina</taxon>
    </lineage>
</organism>
<name>A0A1A9V2S9_GLOAU</name>
<dbReference type="PANTHER" id="PTHR12689:SF4">
    <property type="entry name" value="PROTEIN AAR2 HOMOLOG"/>
    <property type="match status" value="1"/>
</dbReference>
<dbReference type="InterPro" id="IPR007946">
    <property type="entry name" value="AAR2"/>
</dbReference>
<sequence length="371" mass="42330">MEMDQSLAKNLLNNGAVLIITGVPIRTLFGVDLCTYTIADNFRGVKMIPPGFHYVWCAATGPYGDSAPRVGFAHYFKAREILVKEWDATTEELKERQSPDPELEKQRIREHLKDLDRFLAPYDLRCLKDWIKLTSHVVTEEVLNKCRPSLGTIRTNVELESCPDSERPRGSLNETYSVMKLKFVSDENDLLPKLKPVEGTAPRFNPVPDRVPKNSSPSEISLHSVDCIEACDELLKSYTNYLDLIQEIQLSFAFFVIGFSTESLLYWRKILNLLSHSEEAAGKYLSLYGEYCKILAFQLPHLPEELSMPTEGNTVYKDVRSLLYNLKRVGLENSGNLLIKSLEKSLNWKFDNLKEDPEDMPVVVELDEAME</sequence>
<dbReference type="STRING" id="7395.A0A1A9V2S9"/>
<dbReference type="InterPro" id="IPR038516">
    <property type="entry name" value="AAR2_N_sf"/>
</dbReference>
<feature type="domain" description="AAR2 N-terminal" evidence="5">
    <location>
        <begin position="14"/>
        <end position="148"/>
    </location>
</feature>
<evidence type="ECO:0000259" key="5">
    <source>
        <dbReference type="Pfam" id="PF20981"/>
    </source>
</evidence>
<dbReference type="Gene3D" id="2.60.34.20">
    <property type="match status" value="1"/>
</dbReference>
<dbReference type="Pfam" id="PF05282">
    <property type="entry name" value="AAR2"/>
    <property type="match status" value="1"/>
</dbReference>
<keyword evidence="7" id="KW-1185">Reference proteome</keyword>
<proteinExistence type="inferred from homology"/>
<dbReference type="GO" id="GO:0000244">
    <property type="term" value="P:spliceosomal tri-snRNP complex assembly"/>
    <property type="evidence" value="ECO:0007669"/>
    <property type="project" value="TreeGrafter"/>
</dbReference>
<dbReference type="InterPro" id="IPR033648">
    <property type="entry name" value="AAR2_C"/>
</dbReference>
<dbReference type="FunFam" id="2.60.34.20:FF:000001">
    <property type="entry name" value="protein AAR2 homolog"/>
    <property type="match status" value="1"/>
</dbReference>
<dbReference type="VEuPathDB" id="VectorBase:GAUT023910"/>
<dbReference type="Pfam" id="PF20981">
    <property type="entry name" value="AAR2_1st"/>
    <property type="match status" value="1"/>
</dbReference>
<dbReference type="CDD" id="cd13778">
    <property type="entry name" value="Aar2_C"/>
    <property type="match status" value="1"/>
</dbReference>
<dbReference type="InterPro" id="IPR033647">
    <property type="entry name" value="Aar2_N"/>
</dbReference>
<comment type="similarity">
    <text evidence="1">Belongs to the AAR2 family.</text>
</comment>
<evidence type="ECO:0000256" key="1">
    <source>
        <dbReference type="ARBA" id="ARBA00006281"/>
    </source>
</evidence>
<reference evidence="6" key="1">
    <citation type="submission" date="2020-05" db="UniProtKB">
        <authorList>
            <consortium name="EnsemblMetazoa"/>
        </authorList>
    </citation>
    <scope>IDENTIFICATION</scope>
    <source>
        <strain evidence="6">TTRI</strain>
    </source>
</reference>
<evidence type="ECO:0000259" key="4">
    <source>
        <dbReference type="Pfam" id="PF05282"/>
    </source>
</evidence>